<name>A0AA41SFX1_PAPNU</name>
<dbReference type="Gene3D" id="3.10.310.30">
    <property type="match status" value="1"/>
</dbReference>
<gene>
    <name evidence="1" type="ORF">MKW94_024299</name>
</gene>
<protein>
    <recommendedName>
        <fullName evidence="3">DHHA1 domain-containing protein</fullName>
    </recommendedName>
</protein>
<dbReference type="PANTHER" id="PTHR46922:SF3">
    <property type="entry name" value="HEAT SHOCK PROTEIN"/>
    <property type="match status" value="1"/>
</dbReference>
<dbReference type="EMBL" id="JAJJMA010144759">
    <property type="protein sequence ID" value="MCL7034365.1"/>
    <property type="molecule type" value="Genomic_DNA"/>
</dbReference>
<dbReference type="PANTHER" id="PTHR46922">
    <property type="entry name" value="DHHA1 DOMAIN PROTEIN"/>
    <property type="match status" value="1"/>
</dbReference>
<organism evidence="1 2">
    <name type="scientific">Papaver nudicaule</name>
    <name type="common">Iceland poppy</name>
    <dbReference type="NCBI Taxonomy" id="74823"/>
    <lineage>
        <taxon>Eukaryota</taxon>
        <taxon>Viridiplantae</taxon>
        <taxon>Streptophyta</taxon>
        <taxon>Embryophyta</taxon>
        <taxon>Tracheophyta</taxon>
        <taxon>Spermatophyta</taxon>
        <taxon>Magnoliopsida</taxon>
        <taxon>Ranunculales</taxon>
        <taxon>Papaveraceae</taxon>
        <taxon>Papaveroideae</taxon>
        <taxon>Papaver</taxon>
    </lineage>
</organism>
<dbReference type="Proteomes" id="UP001177140">
    <property type="component" value="Unassembled WGS sequence"/>
</dbReference>
<reference evidence="1" key="1">
    <citation type="submission" date="2022-03" db="EMBL/GenBank/DDBJ databases">
        <title>A functionally conserved STORR gene fusion in Papaver species that diverged 16.8 million years ago.</title>
        <authorList>
            <person name="Catania T."/>
        </authorList>
    </citation>
    <scope>NUCLEOTIDE SEQUENCE</scope>
    <source>
        <strain evidence="1">S-191538</strain>
    </source>
</reference>
<feature type="non-terminal residue" evidence="1">
    <location>
        <position position="1"/>
    </location>
</feature>
<evidence type="ECO:0000313" key="1">
    <source>
        <dbReference type="EMBL" id="MCL7034365.1"/>
    </source>
</evidence>
<proteinExistence type="predicted"/>
<evidence type="ECO:0008006" key="3">
    <source>
        <dbReference type="Google" id="ProtNLM"/>
    </source>
</evidence>
<accession>A0AA41SFX1</accession>
<comment type="caution">
    <text evidence="1">The sequence shown here is derived from an EMBL/GenBank/DDBJ whole genome shotgun (WGS) entry which is preliminary data.</text>
</comment>
<sequence length="376" mass="42412">MASLLFRRFLRVYTYDSSRTKSSLSSPLSIYNECRRNFRSKAALESLITAAEEKTPNLILYNYPSFSGSYSALFAHLYYTQLQIPHLTLPFSSVAPFRIEDLTIGGAVNTCYLLDFVGPKGFSVELSKAFNRVIVFDHSKLTASKVPSNEECPDNLELNINVQESSSRAVYNYFSSKLLDTKYTLVGNEDRDRIENMLKFVEDSELQKWNLPDIKAFNIGLEEERRKLNLITNPYMFDQLLELDPTDSITRGKAYISSRQNAANKLLDKPFKIHLGRGFYGECLGIRADGNSNLSNEIGKELSLRSAAAGLRPIGAVVHMQRKNLKMCLRSYDSNTDTSEIAKAYGGGGTSTSSSFIIRMDEYNEWISGRSQKVCQ</sequence>
<dbReference type="AlphaFoldDB" id="A0AA41SFX1"/>
<evidence type="ECO:0000313" key="2">
    <source>
        <dbReference type="Proteomes" id="UP001177140"/>
    </source>
</evidence>
<keyword evidence="2" id="KW-1185">Reference proteome</keyword>